<name>A0A934UY37_9PROT</name>
<dbReference type="GO" id="GO:0004803">
    <property type="term" value="F:transposase activity"/>
    <property type="evidence" value="ECO:0007669"/>
    <property type="project" value="InterPro"/>
</dbReference>
<evidence type="ECO:0000313" key="3">
    <source>
        <dbReference type="Proteomes" id="UP000778970"/>
    </source>
</evidence>
<organism evidence="2 3">
    <name type="scientific">Rhodovibrio salinarum</name>
    <dbReference type="NCBI Taxonomy" id="1087"/>
    <lineage>
        <taxon>Bacteria</taxon>
        <taxon>Pseudomonadati</taxon>
        <taxon>Pseudomonadota</taxon>
        <taxon>Alphaproteobacteria</taxon>
        <taxon>Rhodospirillales</taxon>
        <taxon>Rhodovibrionaceae</taxon>
        <taxon>Rhodovibrio</taxon>
    </lineage>
</organism>
<dbReference type="PANTHER" id="PTHR37936">
    <property type="entry name" value="TRANSPOSASE INSC FOR INSERTION ELEMENT IS2A-RELATED"/>
    <property type="match status" value="1"/>
</dbReference>
<dbReference type="Gene3D" id="1.10.10.10">
    <property type="entry name" value="Winged helix-like DNA-binding domain superfamily/Winged helix DNA-binding domain"/>
    <property type="match status" value="1"/>
</dbReference>
<keyword evidence="3" id="KW-1185">Reference proteome</keyword>
<dbReference type="GO" id="GO:0043565">
    <property type="term" value="F:sequence-specific DNA binding"/>
    <property type="evidence" value="ECO:0007669"/>
    <property type="project" value="InterPro"/>
</dbReference>
<dbReference type="Pfam" id="PF01527">
    <property type="entry name" value="HTH_Tnp_1"/>
    <property type="match status" value="1"/>
</dbReference>
<dbReference type="NCBIfam" id="NF047595">
    <property type="entry name" value="IS66_ISRel24_TnpA"/>
    <property type="match status" value="1"/>
</dbReference>
<dbReference type="PANTHER" id="PTHR37936:SF3">
    <property type="entry name" value="TRANSPOSASE INSC FOR INSERTION ELEMENT IS2A-RELATED"/>
    <property type="match status" value="1"/>
</dbReference>
<proteinExistence type="inferred from homology"/>
<dbReference type="AlphaFoldDB" id="A0A934UY37"/>
<dbReference type="InterPro" id="IPR002514">
    <property type="entry name" value="Transposase_8"/>
</dbReference>
<gene>
    <name evidence="2" type="ORF">CKO21_00040</name>
</gene>
<reference evidence="2" key="1">
    <citation type="submission" date="2017-08" db="EMBL/GenBank/DDBJ databases">
        <authorList>
            <person name="Imhoff J.F."/>
            <person name="Rahn T."/>
            <person name="Kuenzel S."/>
            <person name="Neulinger S.C."/>
        </authorList>
    </citation>
    <scope>NUCLEOTIDE SEQUENCE</scope>
    <source>
        <strain evidence="2">DSM 9154</strain>
    </source>
</reference>
<reference evidence="2" key="2">
    <citation type="journal article" date="2020" name="Microorganisms">
        <title>Osmotic Adaptation and Compatible Solute Biosynthesis of Phototrophic Bacteria as Revealed from Genome Analyses.</title>
        <authorList>
            <person name="Imhoff J.F."/>
            <person name="Rahn T."/>
            <person name="Kunzel S."/>
            <person name="Keller A."/>
            <person name="Neulinger S.C."/>
        </authorList>
    </citation>
    <scope>NUCLEOTIDE SEQUENCE</scope>
    <source>
        <strain evidence="2">DSM 9154</strain>
    </source>
</reference>
<dbReference type="InterPro" id="IPR036388">
    <property type="entry name" value="WH-like_DNA-bd_sf"/>
</dbReference>
<protein>
    <recommendedName>
        <fullName evidence="4">Transposase</fullName>
    </recommendedName>
</protein>
<dbReference type="GO" id="GO:0006313">
    <property type="term" value="P:DNA transposition"/>
    <property type="evidence" value="ECO:0007669"/>
    <property type="project" value="InterPro"/>
</dbReference>
<dbReference type="InterPro" id="IPR010921">
    <property type="entry name" value="Trp_repressor/repl_initiator"/>
</dbReference>
<comment type="similarity">
    <text evidence="1">Belongs to the transposase 8 family.</text>
</comment>
<evidence type="ECO:0000256" key="1">
    <source>
        <dbReference type="ARBA" id="ARBA00009964"/>
    </source>
</evidence>
<evidence type="ECO:0008006" key="4">
    <source>
        <dbReference type="Google" id="ProtNLM"/>
    </source>
</evidence>
<dbReference type="SUPFAM" id="SSF48295">
    <property type="entry name" value="TrpR-like"/>
    <property type="match status" value="1"/>
</dbReference>
<evidence type="ECO:0000313" key="2">
    <source>
        <dbReference type="EMBL" id="MBK1695638.1"/>
    </source>
</evidence>
<dbReference type="EMBL" id="NRRE01000003">
    <property type="protein sequence ID" value="MBK1695638.1"/>
    <property type="molecule type" value="Genomic_DNA"/>
</dbReference>
<comment type="caution">
    <text evidence="2">The sequence shown here is derived from an EMBL/GenBank/DDBJ whole genome shotgun (WGS) entry which is preliminary data.</text>
</comment>
<sequence>MPSDSYSIGPRRMEVVDTGRRHRWSDAEKLRIVEESYRGHRQASATARRHGISGALLHRWRRDAREGVLTDGEQTPSFIQATVVETPQQDRREGGAHPMGQMKIALTNGRRVTVGPDVDAEALRRVLAVVDGR</sequence>
<dbReference type="Proteomes" id="UP000778970">
    <property type="component" value="Unassembled WGS sequence"/>
</dbReference>
<accession>A0A934UY37</accession>